<protein>
    <submittedName>
        <fullName evidence="2">SLC41A/MgtE integral membrane domain-containing protein</fullName>
    </submittedName>
</protein>
<evidence type="ECO:0000313" key="2">
    <source>
        <dbReference type="WBParaSite" id="JU765_v2.g18774.t1"/>
    </source>
</evidence>
<organism evidence="1 2">
    <name type="scientific">Panagrolaimus sp. JU765</name>
    <dbReference type="NCBI Taxonomy" id="591449"/>
    <lineage>
        <taxon>Eukaryota</taxon>
        <taxon>Metazoa</taxon>
        <taxon>Ecdysozoa</taxon>
        <taxon>Nematoda</taxon>
        <taxon>Chromadorea</taxon>
        <taxon>Rhabditida</taxon>
        <taxon>Tylenchina</taxon>
        <taxon>Panagrolaimomorpha</taxon>
        <taxon>Panagrolaimoidea</taxon>
        <taxon>Panagrolaimidae</taxon>
        <taxon>Panagrolaimus</taxon>
    </lineage>
</organism>
<sequence length="476" mass="52495">MSDKSPSLLPNEPPSSFPENDNNDQPEQSLVGQSSENKDPESLLTFVVQSLIPLLLAGIGLIGTGLLLHKWQNEIFFRQVHEAMMLSPALLGLKGNLEMTLASRMATISHLGKLDSTAERLKIFGVNLALVQCQAIVVSLFATIITVVTDVVRCHSFQSFDALLLASAAVTGTCLSAVVLGFLIMSMLMVSQKLKFNPDNVVTPLTASLGDLVTFLFFIGSGTLYLTICKDRYCWISSAVLTAAGLLLPLWIYLAYKSPHTRPTLQWGWFSIAFAATISCGGGYILELAVEQFENISLFQPLLAGLAGNRAAVQCSRLCSWFFIHFKTPGEVPPEDSYWRRINPWYTFSCGDIHSKTAVVLVLTAIPYQFLFFSLTVAVDGSWLLFNYKLIGFYMIAAFIQVILLMYITQLVVYVLWRLKTDPDHSSIPILTSLSDLMGSGFIYIVFKVLHSMDPTAIGITQDFPISSNSTFNCST</sequence>
<name>A0AC34QS84_9BILA</name>
<evidence type="ECO:0000313" key="1">
    <source>
        <dbReference type="Proteomes" id="UP000887576"/>
    </source>
</evidence>
<proteinExistence type="predicted"/>
<dbReference type="Proteomes" id="UP000887576">
    <property type="component" value="Unplaced"/>
</dbReference>
<reference evidence="2" key="1">
    <citation type="submission" date="2022-11" db="UniProtKB">
        <authorList>
            <consortium name="WormBaseParasite"/>
        </authorList>
    </citation>
    <scope>IDENTIFICATION</scope>
</reference>
<accession>A0AC34QS84</accession>
<dbReference type="WBParaSite" id="JU765_v2.g18774.t1">
    <property type="protein sequence ID" value="JU765_v2.g18774.t1"/>
    <property type="gene ID" value="JU765_v2.g18774"/>
</dbReference>